<protein>
    <submittedName>
        <fullName evidence="3">Uncharacterized protein</fullName>
    </submittedName>
</protein>
<gene>
    <name evidence="3" type="ORF">BSAL_75145</name>
</gene>
<feature type="compositionally biased region" description="Basic and acidic residues" evidence="2">
    <location>
        <begin position="116"/>
        <end position="127"/>
    </location>
</feature>
<evidence type="ECO:0000313" key="3">
    <source>
        <dbReference type="EMBL" id="CUG15996.1"/>
    </source>
</evidence>
<feature type="coiled-coil region" evidence="1">
    <location>
        <begin position="240"/>
        <end position="274"/>
    </location>
</feature>
<feature type="compositionally biased region" description="Low complexity" evidence="2">
    <location>
        <begin position="106"/>
        <end position="115"/>
    </location>
</feature>
<dbReference type="Proteomes" id="UP000051952">
    <property type="component" value="Unassembled WGS sequence"/>
</dbReference>
<name>A0A0S4IV70_BODSA</name>
<evidence type="ECO:0000256" key="1">
    <source>
        <dbReference type="SAM" id="Coils"/>
    </source>
</evidence>
<keyword evidence="1" id="KW-0175">Coiled coil</keyword>
<organism evidence="3 4">
    <name type="scientific">Bodo saltans</name>
    <name type="common">Flagellated protozoan</name>
    <dbReference type="NCBI Taxonomy" id="75058"/>
    <lineage>
        <taxon>Eukaryota</taxon>
        <taxon>Discoba</taxon>
        <taxon>Euglenozoa</taxon>
        <taxon>Kinetoplastea</taxon>
        <taxon>Metakinetoplastina</taxon>
        <taxon>Eubodonida</taxon>
        <taxon>Bodonidae</taxon>
        <taxon>Bodo</taxon>
    </lineage>
</organism>
<evidence type="ECO:0000256" key="2">
    <source>
        <dbReference type="SAM" id="MobiDB-lite"/>
    </source>
</evidence>
<proteinExistence type="predicted"/>
<sequence>MSNFWNVKRSLCSILKRAVNSDFLCYIVPKRKRMLYEQSRNCGPVVLVRNVNRARPSAELSNRASPLEVQSLDNEVKRLLSYIDVLTRRHENILEERDAEHRAAAAQLAAQNETASRSRREEYERTSSLKTSEIESLRVKLERLDNSEKTISRLTTEVEEMKRNGEEREIAWTTLLKSKEAQWSDRHLTESKENSALNERVELLVQSLETLQHTLSEMASEKLVMEEYIDSEPVRWKESTREMQNQLNEQRVSLEDIRRRNKSLESLLDDLQKEGALHDAASDERVELLKHELELEKRKSAEMVAMYCGQVENLHAQLEASMNKNRQLLSELQREKVARVQ</sequence>
<dbReference type="OMA" id="GNCVIVT"/>
<dbReference type="AlphaFoldDB" id="A0A0S4IV70"/>
<accession>A0A0S4IV70</accession>
<evidence type="ECO:0000313" key="4">
    <source>
        <dbReference type="Proteomes" id="UP000051952"/>
    </source>
</evidence>
<feature type="region of interest" description="Disordered" evidence="2">
    <location>
        <begin position="106"/>
        <end position="127"/>
    </location>
</feature>
<dbReference type="EMBL" id="CYKH01000677">
    <property type="protein sequence ID" value="CUG15996.1"/>
    <property type="molecule type" value="Genomic_DNA"/>
</dbReference>
<reference evidence="4" key="1">
    <citation type="submission" date="2015-09" db="EMBL/GenBank/DDBJ databases">
        <authorList>
            <consortium name="Pathogen Informatics"/>
        </authorList>
    </citation>
    <scope>NUCLEOTIDE SEQUENCE [LARGE SCALE GENOMIC DNA]</scope>
    <source>
        <strain evidence="4">Lake Konstanz</strain>
    </source>
</reference>
<dbReference type="VEuPathDB" id="TriTrypDB:BSAL_75145"/>
<keyword evidence="4" id="KW-1185">Reference proteome</keyword>